<keyword evidence="4 9" id="KW-0812">Transmembrane</keyword>
<feature type="region of interest" description="Disordered" evidence="8">
    <location>
        <begin position="556"/>
        <end position="587"/>
    </location>
</feature>
<dbReference type="CDD" id="cd11476">
    <property type="entry name" value="SLC5sbd_DUR3"/>
    <property type="match status" value="1"/>
</dbReference>
<dbReference type="InterPro" id="IPR038377">
    <property type="entry name" value="Na/Glc_symporter_sf"/>
</dbReference>
<dbReference type="Proteomes" id="UP000242877">
    <property type="component" value="Unassembled WGS sequence"/>
</dbReference>
<feature type="transmembrane region" description="Helical" evidence="9">
    <location>
        <begin position="304"/>
        <end position="328"/>
    </location>
</feature>
<evidence type="ECO:0000313" key="10">
    <source>
        <dbReference type="EMBL" id="KZZ97920.1"/>
    </source>
</evidence>
<proteinExistence type="inferred from homology"/>
<feature type="transmembrane region" description="Helical" evidence="9">
    <location>
        <begin position="242"/>
        <end position="270"/>
    </location>
</feature>
<evidence type="ECO:0000256" key="3">
    <source>
        <dbReference type="ARBA" id="ARBA00022448"/>
    </source>
</evidence>
<feature type="transmembrane region" description="Helical" evidence="9">
    <location>
        <begin position="349"/>
        <end position="370"/>
    </location>
</feature>
<name>A0A166PN02_9EURO</name>
<comment type="similarity">
    <text evidence="2 7">Belongs to the sodium:solute symporter (SSF) (TC 2.A.21) family.</text>
</comment>
<evidence type="ECO:0000256" key="7">
    <source>
        <dbReference type="RuleBase" id="RU362091"/>
    </source>
</evidence>
<feature type="transmembrane region" description="Helical" evidence="9">
    <location>
        <begin position="149"/>
        <end position="168"/>
    </location>
</feature>
<evidence type="ECO:0000256" key="1">
    <source>
        <dbReference type="ARBA" id="ARBA00004141"/>
    </source>
</evidence>
<keyword evidence="3" id="KW-0813">Transport</keyword>
<evidence type="ECO:0000313" key="11">
    <source>
        <dbReference type="Proteomes" id="UP000242877"/>
    </source>
</evidence>
<evidence type="ECO:0000256" key="5">
    <source>
        <dbReference type="ARBA" id="ARBA00022989"/>
    </source>
</evidence>
<dbReference type="GO" id="GO:0015489">
    <property type="term" value="F:putrescine transmembrane transporter activity"/>
    <property type="evidence" value="ECO:0007669"/>
    <property type="project" value="TreeGrafter"/>
</dbReference>
<dbReference type="PANTHER" id="PTHR46154">
    <property type="match status" value="1"/>
</dbReference>
<evidence type="ECO:0000256" key="2">
    <source>
        <dbReference type="ARBA" id="ARBA00006434"/>
    </source>
</evidence>
<protein>
    <submittedName>
        <fullName evidence="10">Sodium/solute symporter</fullName>
    </submittedName>
</protein>
<feature type="transmembrane region" description="Helical" evidence="9">
    <location>
        <begin position="44"/>
        <end position="64"/>
    </location>
</feature>
<feature type="transmembrane region" description="Helical" evidence="9">
    <location>
        <begin position="12"/>
        <end position="32"/>
    </location>
</feature>
<sequence length="587" mass="62935">MFTTAGRSVKSGLIAAGVVSSWTWAATLLQSSSVAYKYGVSGPLFYACGAGVQIILFATMAIELKRRSPNAHTVLEGIRARYGTITHCVFIVFCLMCNILVSAMLLAGGSAVVNSLTGMNTIAACFLLPVGVVLYTMFGGVKSTLLTDYAHTIILVVLVFIFAFSAYVSGDKLGSTSKVYDLLVQAAIRHPVEGNAEGSYLTVRSREGAIFFVINLVGNFGTVFLDCGYWNKAIAAHPVAAFPGYVLGGLCWFAIPWLCSTTLGLVALALEGPERMATADVTAGLALPFAAVKMLGSGGAAATLLLIFMAVTSAFSAELIAISSLFTYDIYQAYIHPKASGKTLVDQNAIAAALSPVLGLACALIAWLVTTKKQYGVFTVETTGANNPMLAGNVTALLSPLLFSPALTFIFGRQNYDWESMKNIRKVDDSQVIADANVDIEQVPGQVDTTPDDMEEEMKMLKRTSTIARCLTVIVALCLLIIWPMPMYGSSYVFSKPFFRGWIVVGIIWLFGTAAGIIIFPLYEGRKTMATTFRSMWRDITGRRGKVVSGEIQHGSGVDAANVGGDDEYSSTPEKLSKEIDRTSLKE</sequence>
<accession>A0A166PN02</accession>
<feature type="transmembrane region" description="Helical" evidence="9">
    <location>
        <begin position="85"/>
        <end position="107"/>
    </location>
</feature>
<reference evidence="10 11" key="1">
    <citation type="journal article" date="2016" name="Genome Biol. Evol.">
        <title>Divergent and convergent evolution of fungal pathogenicity.</title>
        <authorList>
            <person name="Shang Y."/>
            <person name="Xiao G."/>
            <person name="Zheng P."/>
            <person name="Cen K."/>
            <person name="Zhan S."/>
            <person name="Wang C."/>
        </authorList>
    </citation>
    <scope>NUCLEOTIDE SEQUENCE [LARGE SCALE GENOMIC DNA]</scope>
    <source>
        <strain evidence="10 11">ARSEF 7405</strain>
    </source>
</reference>
<evidence type="ECO:0000256" key="8">
    <source>
        <dbReference type="SAM" id="MobiDB-lite"/>
    </source>
</evidence>
<evidence type="ECO:0000256" key="6">
    <source>
        <dbReference type="ARBA" id="ARBA00023136"/>
    </source>
</evidence>
<dbReference type="NCBIfam" id="TIGR00813">
    <property type="entry name" value="sss"/>
    <property type="match status" value="1"/>
</dbReference>
<dbReference type="Pfam" id="PF00474">
    <property type="entry name" value="SSF"/>
    <property type="match status" value="1"/>
</dbReference>
<feature type="transmembrane region" description="Helical" evidence="9">
    <location>
        <begin position="390"/>
        <end position="412"/>
    </location>
</feature>
<dbReference type="InterPro" id="IPR001734">
    <property type="entry name" value="Na/solute_symporter"/>
</dbReference>
<dbReference type="GO" id="GO:0015606">
    <property type="term" value="F:spermidine transmembrane transporter activity"/>
    <property type="evidence" value="ECO:0007669"/>
    <property type="project" value="TreeGrafter"/>
</dbReference>
<dbReference type="GO" id="GO:0015204">
    <property type="term" value="F:urea transmembrane transporter activity"/>
    <property type="evidence" value="ECO:0007669"/>
    <property type="project" value="InterPro"/>
</dbReference>
<evidence type="ECO:0000256" key="4">
    <source>
        <dbReference type="ARBA" id="ARBA00022692"/>
    </source>
</evidence>
<feature type="transmembrane region" description="Helical" evidence="9">
    <location>
        <begin position="119"/>
        <end position="137"/>
    </location>
</feature>
<dbReference type="InterPro" id="IPR031155">
    <property type="entry name" value="DUR"/>
</dbReference>
<dbReference type="PANTHER" id="PTHR46154:SF4">
    <property type="entry name" value="UREA ACTIVE TRANSPORTER"/>
    <property type="match status" value="1"/>
</dbReference>
<dbReference type="AlphaFoldDB" id="A0A166PN02"/>
<comment type="subcellular location">
    <subcellularLocation>
        <location evidence="1">Membrane</location>
        <topology evidence="1">Multi-pass membrane protein</topology>
    </subcellularLocation>
</comment>
<dbReference type="VEuPathDB" id="FungiDB:AAP_00181"/>
<keyword evidence="5 9" id="KW-1133">Transmembrane helix</keyword>
<organism evidence="10 11">
    <name type="scientific">Ascosphaera apis ARSEF 7405</name>
    <dbReference type="NCBI Taxonomy" id="392613"/>
    <lineage>
        <taxon>Eukaryota</taxon>
        <taxon>Fungi</taxon>
        <taxon>Dikarya</taxon>
        <taxon>Ascomycota</taxon>
        <taxon>Pezizomycotina</taxon>
        <taxon>Eurotiomycetes</taxon>
        <taxon>Eurotiomycetidae</taxon>
        <taxon>Onygenales</taxon>
        <taxon>Ascosphaeraceae</taxon>
        <taxon>Ascosphaera</taxon>
    </lineage>
</organism>
<dbReference type="EMBL" id="AZGZ01000001">
    <property type="protein sequence ID" value="KZZ97920.1"/>
    <property type="molecule type" value="Genomic_DNA"/>
</dbReference>
<dbReference type="Gene3D" id="1.20.1730.10">
    <property type="entry name" value="Sodium/glucose cotransporter"/>
    <property type="match status" value="1"/>
</dbReference>
<gene>
    <name evidence="10" type="ORF">AAP_00181</name>
</gene>
<feature type="compositionally biased region" description="Basic and acidic residues" evidence="8">
    <location>
        <begin position="575"/>
        <end position="587"/>
    </location>
</feature>
<feature type="transmembrane region" description="Helical" evidence="9">
    <location>
        <begin position="498"/>
        <end position="523"/>
    </location>
</feature>
<dbReference type="GO" id="GO:0005886">
    <property type="term" value="C:plasma membrane"/>
    <property type="evidence" value="ECO:0007669"/>
    <property type="project" value="TreeGrafter"/>
</dbReference>
<keyword evidence="11" id="KW-1185">Reference proteome</keyword>
<feature type="transmembrane region" description="Helical" evidence="9">
    <location>
        <begin position="467"/>
        <end position="486"/>
    </location>
</feature>
<keyword evidence="6 9" id="KW-0472">Membrane</keyword>
<comment type="caution">
    <text evidence="10">The sequence shown here is derived from an EMBL/GenBank/DDBJ whole genome shotgun (WGS) entry which is preliminary data.</text>
</comment>
<dbReference type="OrthoDB" id="6132759at2759"/>
<dbReference type="PROSITE" id="PS50283">
    <property type="entry name" value="NA_SOLUT_SYMP_3"/>
    <property type="match status" value="1"/>
</dbReference>
<evidence type="ECO:0000256" key="9">
    <source>
        <dbReference type="SAM" id="Phobius"/>
    </source>
</evidence>
<feature type="transmembrane region" description="Helical" evidence="9">
    <location>
        <begin position="209"/>
        <end position="230"/>
    </location>
</feature>